<name>J9FG13_9ZZZZ</name>
<gene>
    <name evidence="2" type="ORF">EVA_18026</name>
</gene>
<sequence>MNNLHNQHNAPRTSCNGMWRNFMVGLLLCSCLATVAQPPARLKQQQSRQEKNEQVPTASAYREFPTAQPMPQQVAWRRDIYRSIDLSKDANAVLYFPTTPQNGQMNLFTFLFKQLLRGQIKAYDYTIDGNENLTEKNMVKAKELMDRYEIFYESKGDKVRVNDADIPSEQVKMYYLKESVYYDQHTASFRHKVTALCPVLVRGSDEFGEQALTYPMFWVKYDEIAPQLGKLMLMGSNYNNAAMMSADDYFTMNCYKGDIYKTTNLQDKILSNYCTNDSAMRKEQRRIERQLVDFEDRMWGRDSVAMAKEAAEAAKADSLAALEKDSPKALKRRSRTTGRRTSLTAKAEKTSSKSTSKSTKVKKERKTRVKSTTSRSSRGGYSVRRERR</sequence>
<reference evidence="2" key="1">
    <citation type="journal article" date="2012" name="PLoS ONE">
        <title>Gene sets for utilization of primary and secondary nutrition supplies in the distal gut of endangered iberian lynx.</title>
        <authorList>
            <person name="Alcaide M."/>
            <person name="Messina E."/>
            <person name="Richter M."/>
            <person name="Bargiela R."/>
            <person name="Peplies J."/>
            <person name="Huws S.A."/>
            <person name="Newbold C.J."/>
            <person name="Golyshin P.N."/>
            <person name="Simon M.A."/>
            <person name="Lopez G."/>
            <person name="Yakimov M.M."/>
            <person name="Ferrer M."/>
        </authorList>
    </citation>
    <scope>NUCLEOTIDE SEQUENCE</scope>
</reference>
<feature type="region of interest" description="Disordered" evidence="1">
    <location>
        <begin position="324"/>
        <end position="388"/>
    </location>
</feature>
<feature type="compositionally biased region" description="Basic residues" evidence="1">
    <location>
        <begin position="359"/>
        <end position="369"/>
    </location>
</feature>
<proteinExistence type="predicted"/>
<evidence type="ECO:0000256" key="1">
    <source>
        <dbReference type="SAM" id="MobiDB-lite"/>
    </source>
</evidence>
<feature type="compositionally biased region" description="Basic residues" evidence="1">
    <location>
        <begin position="329"/>
        <end position="338"/>
    </location>
</feature>
<dbReference type="AlphaFoldDB" id="J9FG13"/>
<accession>J9FG13</accession>
<feature type="compositionally biased region" description="Low complexity" evidence="1">
    <location>
        <begin position="370"/>
        <end position="382"/>
    </location>
</feature>
<organism evidence="2">
    <name type="scientific">gut metagenome</name>
    <dbReference type="NCBI Taxonomy" id="749906"/>
    <lineage>
        <taxon>unclassified sequences</taxon>
        <taxon>metagenomes</taxon>
        <taxon>organismal metagenomes</taxon>
    </lineage>
</organism>
<feature type="region of interest" description="Disordered" evidence="1">
    <location>
        <begin position="41"/>
        <end position="63"/>
    </location>
</feature>
<evidence type="ECO:0000313" key="2">
    <source>
        <dbReference type="EMBL" id="EJW93866.1"/>
    </source>
</evidence>
<protein>
    <submittedName>
        <fullName evidence="2">GldN family protein</fullName>
    </submittedName>
</protein>
<comment type="caution">
    <text evidence="2">The sequence shown here is derived from an EMBL/GenBank/DDBJ whole genome shotgun (WGS) entry which is preliminary data.</text>
</comment>
<dbReference type="EMBL" id="AMCI01006712">
    <property type="protein sequence ID" value="EJW93866.1"/>
    <property type="molecule type" value="Genomic_DNA"/>
</dbReference>
<dbReference type="NCBIfam" id="TIGR03523">
    <property type="entry name" value="GldN"/>
    <property type="match status" value="1"/>
</dbReference>
<dbReference type="Pfam" id="PF19841">
    <property type="entry name" value="GldN"/>
    <property type="match status" value="1"/>
</dbReference>
<dbReference type="InterPro" id="IPR019847">
    <property type="entry name" value="Gliding_motility_assoc_GldN"/>
</dbReference>